<proteinExistence type="predicted"/>
<name>A0A5R9GC49_9BACL</name>
<evidence type="ECO:0000313" key="2">
    <source>
        <dbReference type="Proteomes" id="UP000309676"/>
    </source>
</evidence>
<reference evidence="1 2" key="1">
    <citation type="submission" date="2019-05" db="EMBL/GenBank/DDBJ databases">
        <authorList>
            <person name="Narsing Rao M.P."/>
            <person name="Li W.J."/>
        </authorList>
    </citation>
    <scope>NUCLEOTIDE SEQUENCE [LARGE SCALE GENOMIC DNA]</scope>
    <source>
        <strain evidence="1 2">SYSU_K30003</strain>
    </source>
</reference>
<dbReference type="AlphaFoldDB" id="A0A5R9GC49"/>
<organism evidence="1 2">
    <name type="scientific">Paenibacillus antri</name>
    <dbReference type="NCBI Taxonomy" id="2582848"/>
    <lineage>
        <taxon>Bacteria</taxon>
        <taxon>Bacillati</taxon>
        <taxon>Bacillota</taxon>
        <taxon>Bacilli</taxon>
        <taxon>Bacillales</taxon>
        <taxon>Paenibacillaceae</taxon>
        <taxon>Paenibacillus</taxon>
    </lineage>
</organism>
<comment type="caution">
    <text evidence="1">The sequence shown here is derived from an EMBL/GenBank/DDBJ whole genome shotgun (WGS) entry which is preliminary data.</text>
</comment>
<dbReference type="OrthoDB" id="1645729at2"/>
<dbReference type="InterPro" id="IPR035903">
    <property type="entry name" value="HesB-like_dom_sf"/>
</dbReference>
<protein>
    <submittedName>
        <fullName evidence="1">Fe-S cluster assembly protein HesB</fullName>
    </submittedName>
</protein>
<sequence>MKLEVTERAVACLQGEWGFEPGEFIRVYARYAGGGAEPYVLGIQKERPRGDGRQESTVAGGMTFFIEEGDMWFVQDKKVTIDATGPDIQFVLE</sequence>
<dbReference type="SUPFAM" id="SSF89360">
    <property type="entry name" value="HesB-like domain"/>
    <property type="match status" value="1"/>
</dbReference>
<keyword evidence="2" id="KW-1185">Reference proteome</keyword>
<dbReference type="Proteomes" id="UP000309676">
    <property type="component" value="Unassembled WGS sequence"/>
</dbReference>
<gene>
    <name evidence="1" type="ORF">FE782_03335</name>
</gene>
<accession>A0A5R9GC49</accession>
<evidence type="ECO:0000313" key="1">
    <source>
        <dbReference type="EMBL" id="TLS53321.1"/>
    </source>
</evidence>
<dbReference type="RefSeq" id="WP_138192507.1">
    <property type="nucleotide sequence ID" value="NZ_VCIW01000002.1"/>
</dbReference>
<dbReference type="EMBL" id="VCIW01000002">
    <property type="protein sequence ID" value="TLS53321.1"/>
    <property type="molecule type" value="Genomic_DNA"/>
</dbReference>